<evidence type="ECO:0000256" key="1">
    <source>
        <dbReference type="ARBA" id="ARBA00022729"/>
    </source>
</evidence>
<dbReference type="PANTHER" id="PTHR35936">
    <property type="entry name" value="MEMBRANE-BOUND LYTIC MUREIN TRANSGLYCOSYLASE F"/>
    <property type="match status" value="1"/>
</dbReference>
<gene>
    <name evidence="3" type="ORF">J3R75_003423</name>
</gene>
<dbReference type="EMBL" id="JAUSVL010000001">
    <property type="protein sequence ID" value="MDQ0291316.1"/>
    <property type="molecule type" value="Genomic_DNA"/>
</dbReference>
<feature type="domain" description="Solute-binding protein family 3/N-terminal" evidence="2">
    <location>
        <begin position="40"/>
        <end position="270"/>
    </location>
</feature>
<sequence length="279" mass="29253">MKCPVIRPLCVFALVIAVVLGGSCKKAPQRGLDDIKASGQLLMLTNAPFPPYEFYAADGDLIGVDIDIARRIARHLGVELTVSIRPFDELLPALAAGEADMVLAGLTINDERLKQASFSLPYIDAMQYLIIPSTENIKVLEDLGGKTVGAQAGSTGEEIIAKAIADGPLRKTGCQLLALADPAEAVAKVLNGELDAVVVDDTVALQLTAGHAALSATPLFSQSGAMLSEQYGVAVAPSNPELLSAVNEVITELKNSGELSAKIKKYEAMAREQTGANAN</sequence>
<dbReference type="SUPFAM" id="SSF53850">
    <property type="entry name" value="Periplasmic binding protein-like II"/>
    <property type="match status" value="1"/>
</dbReference>
<comment type="caution">
    <text evidence="3">The sequence shown here is derived from an EMBL/GenBank/DDBJ whole genome shotgun (WGS) entry which is preliminary data.</text>
</comment>
<proteinExistence type="predicted"/>
<dbReference type="Gene3D" id="3.40.190.10">
    <property type="entry name" value="Periplasmic binding protein-like II"/>
    <property type="match status" value="2"/>
</dbReference>
<dbReference type="RefSeq" id="WP_307263934.1">
    <property type="nucleotide sequence ID" value="NZ_JAUSVL010000001.1"/>
</dbReference>
<keyword evidence="1" id="KW-0732">Signal</keyword>
<keyword evidence="4" id="KW-1185">Reference proteome</keyword>
<dbReference type="Pfam" id="PF00497">
    <property type="entry name" value="SBP_bac_3"/>
    <property type="match status" value="1"/>
</dbReference>
<dbReference type="AlphaFoldDB" id="A0AAE3VJ23"/>
<reference evidence="3" key="1">
    <citation type="submission" date="2023-07" db="EMBL/GenBank/DDBJ databases">
        <title>Genomic Encyclopedia of Type Strains, Phase IV (KMG-IV): sequencing the most valuable type-strain genomes for metagenomic binning, comparative biology and taxonomic classification.</title>
        <authorList>
            <person name="Goeker M."/>
        </authorList>
    </citation>
    <scope>NUCLEOTIDE SEQUENCE</scope>
    <source>
        <strain evidence="3">DSM 24202</strain>
    </source>
</reference>
<dbReference type="InterPro" id="IPR001638">
    <property type="entry name" value="Solute-binding_3/MltF_N"/>
</dbReference>
<evidence type="ECO:0000259" key="2">
    <source>
        <dbReference type="SMART" id="SM00062"/>
    </source>
</evidence>
<dbReference type="PROSITE" id="PS51257">
    <property type="entry name" value="PROKAR_LIPOPROTEIN"/>
    <property type="match status" value="1"/>
</dbReference>
<protein>
    <submittedName>
        <fullName evidence="3">Polar amino acid transport system substrate-binding protein</fullName>
    </submittedName>
</protein>
<dbReference type="CDD" id="cd13530">
    <property type="entry name" value="PBP2_peptides_like"/>
    <property type="match status" value="1"/>
</dbReference>
<dbReference type="Proteomes" id="UP001238163">
    <property type="component" value="Unassembled WGS sequence"/>
</dbReference>
<dbReference type="SMART" id="SM00062">
    <property type="entry name" value="PBPb"/>
    <property type="match status" value="1"/>
</dbReference>
<accession>A0AAE3VJ23</accession>
<name>A0AAE3VJ23_9BACT</name>
<dbReference type="PANTHER" id="PTHR35936:SF17">
    <property type="entry name" value="ARGININE-BINDING EXTRACELLULAR PROTEIN ARTP"/>
    <property type="match status" value="1"/>
</dbReference>
<organism evidence="3 4">
    <name type="scientific">Oligosphaera ethanolica</name>
    <dbReference type="NCBI Taxonomy" id="760260"/>
    <lineage>
        <taxon>Bacteria</taxon>
        <taxon>Pseudomonadati</taxon>
        <taxon>Lentisphaerota</taxon>
        <taxon>Oligosphaeria</taxon>
        <taxon>Oligosphaerales</taxon>
        <taxon>Oligosphaeraceae</taxon>
        <taxon>Oligosphaera</taxon>
    </lineage>
</organism>
<evidence type="ECO:0000313" key="3">
    <source>
        <dbReference type="EMBL" id="MDQ0291316.1"/>
    </source>
</evidence>
<evidence type="ECO:0000313" key="4">
    <source>
        <dbReference type="Proteomes" id="UP001238163"/>
    </source>
</evidence>